<accession>A0AAD5H6P2</accession>
<proteinExistence type="predicted"/>
<reference evidence="1" key="1">
    <citation type="submission" date="2020-11" db="EMBL/GenBank/DDBJ databases">
        <title>Chlorella ohadii genome sequencing and assembly.</title>
        <authorList>
            <person name="Murik O."/>
            <person name="Treves H."/>
            <person name="Kedem I."/>
            <person name="Shotland Y."/>
            <person name="Kaplan A."/>
        </authorList>
    </citation>
    <scope>NUCLEOTIDE SEQUENCE</scope>
    <source>
        <strain evidence="1">1</strain>
    </source>
</reference>
<keyword evidence="2" id="KW-1185">Reference proteome</keyword>
<name>A0AAD5H6P2_9CHLO</name>
<comment type="caution">
    <text evidence="1">The sequence shown here is derived from an EMBL/GenBank/DDBJ whole genome shotgun (WGS) entry which is preliminary data.</text>
</comment>
<gene>
    <name evidence="1" type="ORF">COHA_000186</name>
</gene>
<evidence type="ECO:0000313" key="2">
    <source>
        <dbReference type="Proteomes" id="UP001205105"/>
    </source>
</evidence>
<dbReference type="Proteomes" id="UP001205105">
    <property type="component" value="Unassembled WGS sequence"/>
</dbReference>
<evidence type="ECO:0000313" key="1">
    <source>
        <dbReference type="EMBL" id="KAI7846349.1"/>
    </source>
</evidence>
<dbReference type="AlphaFoldDB" id="A0AAD5H6P2"/>
<dbReference type="PANTHER" id="PTHR35506:SF1">
    <property type="entry name" value="OS02G0135600 PROTEIN"/>
    <property type="match status" value="1"/>
</dbReference>
<sequence length="416" mass="42007">MPRAKLRREPCDCLDCREPAAGSQPATASAAIARQQPPPKSLVVCLTGALTEPGASSLGEADVPHLDALVAAGWAGLLACRAGGPPLVQQLLGLAREGEAPPQSLPDRFKQLRAVLLTDLPATAHAGQLAGCYAVHQLGPSWQPPADLAARICSMLHVAPLPLAGSSEAAPALAAVLAAAGQSQPPAAAFGAAVGEEAEEGDEVIDMVLLALDAANAPVLSSDGEQAGSGALAPPGAGSSAALSSSLAALEWADDLVRLLNQEPGFRETVLLTLVVGPGQCAEQPLLVQDQPLLQPGQPQPYGSAAPAAAAGTAASAAALERATAVAAAPVCLPVQRPAQSYQLAGLDRVSVDAHSPAVVVHRLPAVIRQAVTGSRVPVSYFIEAAVLPLAAGCILAERLLPEVCYKLGRAPKYGA</sequence>
<organism evidence="1 2">
    <name type="scientific">Chlorella ohadii</name>
    <dbReference type="NCBI Taxonomy" id="2649997"/>
    <lineage>
        <taxon>Eukaryota</taxon>
        <taxon>Viridiplantae</taxon>
        <taxon>Chlorophyta</taxon>
        <taxon>core chlorophytes</taxon>
        <taxon>Trebouxiophyceae</taxon>
        <taxon>Chlorellales</taxon>
        <taxon>Chlorellaceae</taxon>
        <taxon>Chlorella clade</taxon>
        <taxon>Chlorella</taxon>
    </lineage>
</organism>
<protein>
    <submittedName>
        <fullName evidence="1">Uncharacterized protein</fullName>
    </submittedName>
</protein>
<dbReference type="EMBL" id="JADXDR010000004">
    <property type="protein sequence ID" value="KAI7846349.1"/>
    <property type="molecule type" value="Genomic_DNA"/>
</dbReference>
<dbReference type="PANTHER" id="PTHR35506">
    <property type="entry name" value="OS02G0135600 PROTEIN"/>
    <property type="match status" value="1"/>
</dbReference>